<dbReference type="PANTHER" id="PTHR13483">
    <property type="entry name" value="BOX C_D SNORNA PROTEIN 1-RELATED"/>
    <property type="match status" value="1"/>
</dbReference>
<dbReference type="GO" id="GO:0000463">
    <property type="term" value="P:maturation of LSU-rRNA from tricistronic rRNA transcript (SSU-rRNA, 5.8S rRNA, LSU-rRNA)"/>
    <property type="evidence" value="ECO:0007669"/>
    <property type="project" value="TreeGrafter"/>
</dbReference>
<dbReference type="InterPro" id="IPR007529">
    <property type="entry name" value="Znf_HIT"/>
</dbReference>
<dbReference type="SUPFAM" id="SSF144232">
    <property type="entry name" value="HIT/MYND zinc finger-like"/>
    <property type="match status" value="1"/>
</dbReference>
<gene>
    <name evidence="14" type="primary">LOC112906500</name>
</gene>
<keyword evidence="8" id="KW-0862">Zinc</keyword>
<dbReference type="Pfam" id="PF21373">
    <property type="entry name" value="ZNHIT3_C"/>
    <property type="match status" value="1"/>
</dbReference>
<evidence type="ECO:0000259" key="12">
    <source>
        <dbReference type="PROSITE" id="PS51083"/>
    </source>
</evidence>
<dbReference type="GO" id="GO:0005737">
    <property type="term" value="C:cytoplasm"/>
    <property type="evidence" value="ECO:0007669"/>
    <property type="project" value="UniProtKB-SubCell"/>
</dbReference>
<evidence type="ECO:0000256" key="9">
    <source>
        <dbReference type="ARBA" id="ARBA00023242"/>
    </source>
</evidence>
<name>A0A7F5RKH2_AGRPL</name>
<comment type="subunit">
    <text evidence="10">Thyroid receptor interacting proteins (TRIPs) specifically interact with the ligand binding domain of the thyroid receptor (TR). Requires the presence of thyroid hormone for its interaction. Interacts with NUFIP1. Interacts (via HIT-type zinc finger) with the RUVBL1/RUVBL2 complex in the presence of ADP.</text>
</comment>
<dbReference type="Pfam" id="PF04438">
    <property type="entry name" value="zf-HIT"/>
    <property type="match status" value="1"/>
</dbReference>
<dbReference type="InParanoid" id="A0A7F5RKH2"/>
<evidence type="ECO:0000256" key="1">
    <source>
        <dbReference type="ARBA" id="ARBA00004123"/>
    </source>
</evidence>
<dbReference type="PANTHER" id="PTHR13483:SF11">
    <property type="entry name" value="ZINC FINGER HIT DOMAIN-CONTAINING PROTEIN 3"/>
    <property type="match status" value="1"/>
</dbReference>
<dbReference type="AlphaFoldDB" id="A0A7F5RKH2"/>
<evidence type="ECO:0000256" key="2">
    <source>
        <dbReference type="ARBA" id="ARBA00004496"/>
    </source>
</evidence>
<keyword evidence="4" id="KW-0963">Cytoplasm</keyword>
<dbReference type="Gene3D" id="3.30.60.190">
    <property type="match status" value="1"/>
</dbReference>
<keyword evidence="6" id="KW-0479">Metal-binding</keyword>
<evidence type="ECO:0000256" key="8">
    <source>
        <dbReference type="ARBA" id="ARBA00022833"/>
    </source>
</evidence>
<feature type="domain" description="HIT-type" evidence="12">
    <location>
        <begin position="4"/>
        <end position="37"/>
    </location>
</feature>
<organism evidence="13 14">
    <name type="scientific">Agrilus planipennis</name>
    <name type="common">Emerald ash borer</name>
    <name type="synonym">Agrilus marcopoli</name>
    <dbReference type="NCBI Taxonomy" id="224129"/>
    <lineage>
        <taxon>Eukaryota</taxon>
        <taxon>Metazoa</taxon>
        <taxon>Ecdysozoa</taxon>
        <taxon>Arthropoda</taxon>
        <taxon>Hexapoda</taxon>
        <taxon>Insecta</taxon>
        <taxon>Pterygota</taxon>
        <taxon>Neoptera</taxon>
        <taxon>Endopterygota</taxon>
        <taxon>Coleoptera</taxon>
        <taxon>Polyphaga</taxon>
        <taxon>Elateriformia</taxon>
        <taxon>Buprestoidea</taxon>
        <taxon>Buprestidae</taxon>
        <taxon>Agrilinae</taxon>
        <taxon>Agrilus</taxon>
    </lineage>
</organism>
<evidence type="ECO:0000256" key="3">
    <source>
        <dbReference type="ARBA" id="ARBA00021568"/>
    </source>
</evidence>
<dbReference type="GO" id="GO:0000492">
    <property type="term" value="P:box C/D snoRNP assembly"/>
    <property type="evidence" value="ECO:0007669"/>
    <property type="project" value="TreeGrafter"/>
</dbReference>
<evidence type="ECO:0000313" key="14">
    <source>
        <dbReference type="RefSeq" id="XP_025836513.1"/>
    </source>
</evidence>
<sequence>MKKCSICENADGIYKCPVCLVYYCSVACCKKHRELKCDIAKPVENTETAIKDEATAQKLITSDTVPVEKLKLLRESSELKNVLANPHLRNLLKAVDSCSDPDKVMQKVMLEPIFVEFADECLKIIEPESNRENTY</sequence>
<evidence type="ECO:0000256" key="6">
    <source>
        <dbReference type="ARBA" id="ARBA00022723"/>
    </source>
</evidence>
<dbReference type="PROSITE" id="PS51083">
    <property type="entry name" value="ZF_HIT"/>
    <property type="match status" value="1"/>
</dbReference>
<dbReference type="KEGG" id="apln:112906500"/>
<dbReference type="OrthoDB" id="18412at2759"/>
<keyword evidence="9" id="KW-0539">Nucleus</keyword>
<evidence type="ECO:0000313" key="13">
    <source>
        <dbReference type="Proteomes" id="UP000192223"/>
    </source>
</evidence>
<evidence type="ECO:0000256" key="7">
    <source>
        <dbReference type="ARBA" id="ARBA00022771"/>
    </source>
</evidence>
<dbReference type="InterPro" id="IPR051639">
    <property type="entry name" value="BCD1"/>
</dbReference>
<reference evidence="14" key="1">
    <citation type="submission" date="2025-08" db="UniProtKB">
        <authorList>
            <consortium name="RefSeq"/>
        </authorList>
    </citation>
    <scope>IDENTIFICATION</scope>
    <source>
        <tissue evidence="14">Entire body</tissue>
    </source>
</reference>
<comment type="subcellular location">
    <subcellularLocation>
        <location evidence="2">Cytoplasm</location>
    </subcellularLocation>
    <subcellularLocation>
        <location evidence="1">Nucleus</location>
    </subcellularLocation>
</comment>
<evidence type="ECO:0000256" key="4">
    <source>
        <dbReference type="ARBA" id="ARBA00022490"/>
    </source>
</evidence>
<keyword evidence="13" id="KW-1185">Reference proteome</keyword>
<dbReference type="RefSeq" id="XP_025836513.1">
    <property type="nucleotide sequence ID" value="XM_025980728.1"/>
</dbReference>
<protein>
    <recommendedName>
        <fullName evidence="3">Zinc finger HIT domain-containing protein 3</fullName>
    </recommendedName>
</protein>
<proteinExistence type="predicted"/>
<keyword evidence="7 11" id="KW-0863">Zinc-finger</keyword>
<dbReference type="GO" id="GO:0070761">
    <property type="term" value="C:pre-snoRNP complex"/>
    <property type="evidence" value="ECO:0007669"/>
    <property type="project" value="TreeGrafter"/>
</dbReference>
<keyword evidence="5" id="KW-0597">Phosphoprotein</keyword>
<dbReference type="GeneID" id="112906500"/>
<dbReference type="FunCoup" id="A0A7F5RKH2">
    <property type="interactions" value="959"/>
</dbReference>
<dbReference type="GO" id="GO:0005634">
    <property type="term" value="C:nucleus"/>
    <property type="evidence" value="ECO:0007669"/>
    <property type="project" value="UniProtKB-SubCell"/>
</dbReference>
<dbReference type="CDD" id="cd23024">
    <property type="entry name" value="zf-HIT_ZNHIT2-3"/>
    <property type="match status" value="1"/>
</dbReference>
<evidence type="ECO:0000256" key="11">
    <source>
        <dbReference type="PROSITE-ProRule" id="PRU00453"/>
    </source>
</evidence>
<dbReference type="Proteomes" id="UP000192223">
    <property type="component" value="Unplaced"/>
</dbReference>
<evidence type="ECO:0000256" key="10">
    <source>
        <dbReference type="ARBA" id="ARBA00046946"/>
    </source>
</evidence>
<dbReference type="InterPro" id="IPR048371">
    <property type="entry name" value="ZNHIT3_C"/>
</dbReference>
<accession>A0A7F5RKH2</accession>
<dbReference type="GO" id="GO:0048254">
    <property type="term" value="P:snoRNA localization"/>
    <property type="evidence" value="ECO:0007669"/>
    <property type="project" value="TreeGrafter"/>
</dbReference>
<evidence type="ECO:0000256" key="5">
    <source>
        <dbReference type="ARBA" id="ARBA00022553"/>
    </source>
</evidence>
<dbReference type="GO" id="GO:0008270">
    <property type="term" value="F:zinc ion binding"/>
    <property type="evidence" value="ECO:0007669"/>
    <property type="project" value="UniProtKB-UniRule"/>
</dbReference>